<evidence type="ECO:0000313" key="2">
    <source>
        <dbReference type="EMBL" id="RDI75362.1"/>
    </source>
</evidence>
<protein>
    <submittedName>
        <fullName evidence="2">Putative membrane protein</fullName>
    </submittedName>
</protein>
<evidence type="ECO:0000313" key="3">
    <source>
        <dbReference type="Proteomes" id="UP000254134"/>
    </source>
</evidence>
<feature type="transmembrane region" description="Helical" evidence="1">
    <location>
        <begin position="7"/>
        <end position="30"/>
    </location>
</feature>
<comment type="caution">
    <text evidence="2">The sequence shown here is derived from an EMBL/GenBank/DDBJ whole genome shotgun (WGS) entry which is preliminary data.</text>
</comment>
<feature type="transmembrane region" description="Helical" evidence="1">
    <location>
        <begin position="61"/>
        <end position="81"/>
    </location>
</feature>
<organism evidence="2 3">
    <name type="scientific">Gaiella occulta</name>
    <dbReference type="NCBI Taxonomy" id="1002870"/>
    <lineage>
        <taxon>Bacteria</taxon>
        <taxon>Bacillati</taxon>
        <taxon>Actinomycetota</taxon>
        <taxon>Thermoleophilia</taxon>
        <taxon>Gaiellales</taxon>
        <taxon>Gaiellaceae</taxon>
        <taxon>Gaiella</taxon>
    </lineage>
</organism>
<sequence>MNVAIRLAVGWGINVLALIVADWAFAGLTIARSGPILFAGAVLGFANTVLKPLLTFVAIPLIILTLGIAYFFVNVAMLLFTEWVVPDFSIDGFWTYIGATIVVWLVNWVVGSVLGLRTWSERFGG</sequence>
<keyword evidence="1" id="KW-1133">Transmembrane helix</keyword>
<feature type="transmembrane region" description="Helical" evidence="1">
    <location>
        <begin position="36"/>
        <end position="54"/>
    </location>
</feature>
<dbReference type="Proteomes" id="UP000254134">
    <property type="component" value="Unassembled WGS sequence"/>
</dbReference>
<feature type="transmembrane region" description="Helical" evidence="1">
    <location>
        <begin position="93"/>
        <end position="116"/>
    </location>
</feature>
<reference evidence="2 3" key="1">
    <citation type="submission" date="2018-07" db="EMBL/GenBank/DDBJ databases">
        <title>High-quality-draft genome sequence of Gaiella occulta.</title>
        <authorList>
            <person name="Severino R."/>
            <person name="Froufe H.J.C."/>
            <person name="Rainey F.A."/>
            <person name="Barroso C."/>
            <person name="Albuquerque L."/>
            <person name="Lobo-Da-Cunha A."/>
            <person name="Da Costa M.S."/>
            <person name="Egas C."/>
        </authorList>
    </citation>
    <scope>NUCLEOTIDE SEQUENCE [LARGE SCALE GENOMIC DNA]</scope>
    <source>
        <strain evidence="2 3">F2-233</strain>
    </source>
</reference>
<dbReference type="RefSeq" id="WP_181813414.1">
    <property type="nucleotide sequence ID" value="NZ_QQZY01000002.1"/>
</dbReference>
<dbReference type="PANTHER" id="PTHR37309">
    <property type="entry name" value="SLR0284 PROTEIN"/>
    <property type="match status" value="1"/>
</dbReference>
<dbReference type="PANTHER" id="PTHR37309:SF1">
    <property type="entry name" value="SLR0284 PROTEIN"/>
    <property type="match status" value="1"/>
</dbReference>
<dbReference type="AlphaFoldDB" id="A0A7M2Z132"/>
<evidence type="ECO:0000256" key="1">
    <source>
        <dbReference type="SAM" id="Phobius"/>
    </source>
</evidence>
<keyword evidence="1" id="KW-0472">Membrane</keyword>
<dbReference type="InterPro" id="IPR007165">
    <property type="entry name" value="Phage_holin_4_2"/>
</dbReference>
<keyword evidence="3" id="KW-1185">Reference proteome</keyword>
<keyword evidence="1" id="KW-0812">Transmembrane</keyword>
<name>A0A7M2Z132_9ACTN</name>
<dbReference type="Pfam" id="PF04020">
    <property type="entry name" value="Phage_holin_4_2"/>
    <property type="match status" value="1"/>
</dbReference>
<gene>
    <name evidence="2" type="ORF">Gocc_1160</name>
</gene>
<reference evidence="3" key="2">
    <citation type="journal article" date="2019" name="MicrobiologyOpen">
        <title>High-quality draft genome sequence of Gaiella occulta isolated from a 150 meter deep mineral water borehole and comparison with the genome sequences of other deep-branching lineages of the phylum Actinobacteria.</title>
        <authorList>
            <person name="Severino R."/>
            <person name="Froufe H.J.C."/>
            <person name="Barroso C."/>
            <person name="Albuquerque L."/>
            <person name="Lobo-da-Cunha A."/>
            <person name="da Costa M.S."/>
            <person name="Egas C."/>
        </authorList>
    </citation>
    <scope>NUCLEOTIDE SEQUENCE [LARGE SCALE GENOMIC DNA]</scope>
    <source>
        <strain evidence="3">F2-233</strain>
    </source>
</reference>
<dbReference type="EMBL" id="QQZY01000002">
    <property type="protein sequence ID" value="RDI75362.1"/>
    <property type="molecule type" value="Genomic_DNA"/>
</dbReference>
<proteinExistence type="predicted"/>
<accession>A0A7M2Z132</accession>